<reference evidence="3 4" key="1">
    <citation type="journal article" date="2020" name="ISME J.">
        <title>Uncovering the hidden diversity of litter-decomposition mechanisms in mushroom-forming fungi.</title>
        <authorList>
            <person name="Floudas D."/>
            <person name="Bentzer J."/>
            <person name="Ahren D."/>
            <person name="Johansson T."/>
            <person name="Persson P."/>
            <person name="Tunlid A."/>
        </authorList>
    </citation>
    <scope>NUCLEOTIDE SEQUENCE [LARGE SCALE GENOMIC DNA]</scope>
    <source>
        <strain evidence="3 4">CBS 291.85</strain>
    </source>
</reference>
<feature type="region of interest" description="Disordered" evidence="1">
    <location>
        <begin position="172"/>
        <end position="200"/>
    </location>
</feature>
<evidence type="ECO:0000256" key="1">
    <source>
        <dbReference type="SAM" id="MobiDB-lite"/>
    </source>
</evidence>
<feature type="transmembrane region" description="Helical" evidence="2">
    <location>
        <begin position="38"/>
        <end position="64"/>
    </location>
</feature>
<comment type="caution">
    <text evidence="3">The sequence shown here is derived from an EMBL/GenBank/DDBJ whole genome shotgun (WGS) entry which is preliminary data.</text>
</comment>
<keyword evidence="4" id="KW-1185">Reference proteome</keyword>
<feature type="transmembrane region" description="Helical" evidence="2">
    <location>
        <begin position="118"/>
        <end position="138"/>
    </location>
</feature>
<dbReference type="PANTHER" id="PTHR40465">
    <property type="entry name" value="CHROMOSOME 1, WHOLE GENOME SHOTGUN SEQUENCE"/>
    <property type="match status" value="1"/>
</dbReference>
<evidence type="ECO:0000313" key="4">
    <source>
        <dbReference type="Proteomes" id="UP000559256"/>
    </source>
</evidence>
<dbReference type="EMBL" id="JAACJM010000538">
    <property type="protein sequence ID" value="KAF5311731.1"/>
    <property type="molecule type" value="Genomic_DNA"/>
</dbReference>
<proteinExistence type="predicted"/>
<feature type="region of interest" description="Disordered" evidence="1">
    <location>
        <begin position="213"/>
        <end position="293"/>
    </location>
</feature>
<keyword evidence="2" id="KW-0472">Membrane</keyword>
<feature type="compositionally biased region" description="Polar residues" evidence="1">
    <location>
        <begin position="260"/>
        <end position="277"/>
    </location>
</feature>
<feature type="compositionally biased region" description="Pro residues" evidence="1">
    <location>
        <begin position="228"/>
        <end position="243"/>
    </location>
</feature>
<feature type="transmembrane region" description="Helical" evidence="2">
    <location>
        <begin position="76"/>
        <end position="97"/>
    </location>
</feature>
<feature type="compositionally biased region" description="Polar residues" evidence="1">
    <location>
        <begin position="172"/>
        <end position="189"/>
    </location>
</feature>
<organism evidence="3 4">
    <name type="scientific">Tetrapyrgos nigripes</name>
    <dbReference type="NCBI Taxonomy" id="182062"/>
    <lineage>
        <taxon>Eukaryota</taxon>
        <taxon>Fungi</taxon>
        <taxon>Dikarya</taxon>
        <taxon>Basidiomycota</taxon>
        <taxon>Agaricomycotina</taxon>
        <taxon>Agaricomycetes</taxon>
        <taxon>Agaricomycetidae</taxon>
        <taxon>Agaricales</taxon>
        <taxon>Marasmiineae</taxon>
        <taxon>Marasmiaceae</taxon>
        <taxon>Tetrapyrgos</taxon>
    </lineage>
</organism>
<sequence>MGPTSSSFVVIDGITTTLISTPIQIFMGWRIMVIMESLFPFVVITFLALGSLGGALALSITVSITPQFAKFDDFRAAPIIWLMTSALADVVIAIYLAKKKSNLSILNDQVDRIIRISIQTGAITAIGAATDAIVFIILPHSTVLNARNNYRYRNVKAGPTPNALFDYSEDTSTTFSLDPRTTQSRTLNDSIPMYSPPKTKIGISTVTETYQSPDVEMAPGGEHWRRPPQFPPPRIYTASPPPRGSSSRSSSRAENRVPAYSSNTTLVAGPDSGSQASRPYIPQPQPRQKPAPF</sequence>
<evidence type="ECO:0000256" key="2">
    <source>
        <dbReference type="SAM" id="Phobius"/>
    </source>
</evidence>
<accession>A0A8H5AVY3</accession>
<feature type="transmembrane region" description="Helical" evidence="2">
    <location>
        <begin position="6"/>
        <end position="26"/>
    </location>
</feature>
<evidence type="ECO:0000313" key="3">
    <source>
        <dbReference type="EMBL" id="KAF5311731.1"/>
    </source>
</evidence>
<feature type="compositionally biased region" description="Pro residues" evidence="1">
    <location>
        <begin position="281"/>
        <end position="293"/>
    </location>
</feature>
<gene>
    <name evidence="3" type="ORF">D9758_018477</name>
</gene>
<keyword evidence="2" id="KW-1133">Transmembrane helix</keyword>
<dbReference type="AlphaFoldDB" id="A0A8H5AVY3"/>
<protein>
    <submittedName>
        <fullName evidence="3">Uncharacterized protein</fullName>
    </submittedName>
</protein>
<name>A0A8H5AVY3_9AGAR</name>
<keyword evidence="2" id="KW-0812">Transmembrane</keyword>
<dbReference type="PANTHER" id="PTHR40465:SF1">
    <property type="entry name" value="DUF6534 DOMAIN-CONTAINING PROTEIN"/>
    <property type="match status" value="1"/>
</dbReference>
<dbReference type="OrthoDB" id="2562493at2759"/>
<dbReference type="Proteomes" id="UP000559256">
    <property type="component" value="Unassembled WGS sequence"/>
</dbReference>